<dbReference type="PANTHER" id="PTHR30055">
    <property type="entry name" value="HTH-TYPE TRANSCRIPTIONAL REGULATOR RUTR"/>
    <property type="match status" value="1"/>
</dbReference>
<evidence type="ECO:0000313" key="8">
    <source>
        <dbReference type="Proteomes" id="UP001212421"/>
    </source>
</evidence>
<dbReference type="PRINTS" id="PR00455">
    <property type="entry name" value="HTHTETR"/>
</dbReference>
<accession>A0ABY7NGE2</accession>
<dbReference type="Pfam" id="PF16859">
    <property type="entry name" value="TetR_C_11"/>
    <property type="match status" value="1"/>
</dbReference>
<evidence type="ECO:0000259" key="6">
    <source>
        <dbReference type="PROSITE" id="PS50977"/>
    </source>
</evidence>
<evidence type="ECO:0000256" key="1">
    <source>
        <dbReference type="ARBA" id="ARBA00023015"/>
    </source>
</evidence>
<dbReference type="PANTHER" id="PTHR30055:SF148">
    <property type="entry name" value="TETR-FAMILY TRANSCRIPTIONAL REGULATOR"/>
    <property type="match status" value="1"/>
</dbReference>
<feature type="DNA-binding region" description="H-T-H motif" evidence="4">
    <location>
        <begin position="49"/>
        <end position="68"/>
    </location>
</feature>
<keyword evidence="2 4" id="KW-0238">DNA-binding</keyword>
<evidence type="ECO:0000256" key="2">
    <source>
        <dbReference type="ARBA" id="ARBA00023125"/>
    </source>
</evidence>
<dbReference type="InterPro" id="IPR050109">
    <property type="entry name" value="HTH-type_TetR-like_transc_reg"/>
</dbReference>
<proteinExistence type="predicted"/>
<gene>
    <name evidence="7" type="ORF">KIV56_14525</name>
</gene>
<feature type="region of interest" description="Disordered" evidence="5">
    <location>
        <begin position="214"/>
        <end position="237"/>
    </location>
</feature>
<sequence length="237" mass="25130">MTQLGPAEDDPAEEAEPVKLGRRRDHTRDPDILAAAVDVLAECGYDGMTIDMVASRAKAGKATLYRRWPSKGELVIDAVACMKNGDLNLSQLPDTGTLRGDLIAMIKPHSIEDGEKKLRVIAGLMSLLAHSPELAETARLSVVEPRVTAHRFLLRRAIERGEISPTSDVDNLATVTTAMASMRVLFERKPVNRDFLISLIDGVILPAVGLGAGSGADPGSGSAPEAPPAADPAVTAH</sequence>
<protein>
    <submittedName>
        <fullName evidence="7">TetR/AcrR family transcriptional regulator</fullName>
    </submittedName>
</protein>
<dbReference type="PROSITE" id="PS50977">
    <property type="entry name" value="HTH_TETR_2"/>
    <property type="match status" value="1"/>
</dbReference>
<keyword evidence="3" id="KW-0804">Transcription</keyword>
<dbReference type="PROSITE" id="PS01081">
    <property type="entry name" value="HTH_TETR_1"/>
    <property type="match status" value="1"/>
</dbReference>
<dbReference type="Gene3D" id="1.10.10.60">
    <property type="entry name" value="Homeodomain-like"/>
    <property type="match status" value="1"/>
</dbReference>
<name>A0ABY7NGE2_9MICO</name>
<organism evidence="7 8">
    <name type="scientific">Cryobacterium breve</name>
    <dbReference type="NCBI Taxonomy" id="1259258"/>
    <lineage>
        <taxon>Bacteria</taxon>
        <taxon>Bacillati</taxon>
        <taxon>Actinomycetota</taxon>
        <taxon>Actinomycetes</taxon>
        <taxon>Micrococcales</taxon>
        <taxon>Microbacteriaceae</taxon>
        <taxon>Cryobacterium</taxon>
    </lineage>
</organism>
<evidence type="ECO:0000256" key="3">
    <source>
        <dbReference type="ARBA" id="ARBA00023163"/>
    </source>
</evidence>
<evidence type="ECO:0000256" key="5">
    <source>
        <dbReference type="SAM" id="MobiDB-lite"/>
    </source>
</evidence>
<feature type="domain" description="HTH tetR-type" evidence="6">
    <location>
        <begin position="26"/>
        <end position="86"/>
    </location>
</feature>
<dbReference type="EMBL" id="CP075584">
    <property type="protein sequence ID" value="WBM81570.1"/>
    <property type="molecule type" value="Genomic_DNA"/>
</dbReference>
<dbReference type="SUPFAM" id="SSF46689">
    <property type="entry name" value="Homeodomain-like"/>
    <property type="match status" value="1"/>
</dbReference>
<evidence type="ECO:0000256" key="4">
    <source>
        <dbReference type="PROSITE-ProRule" id="PRU00335"/>
    </source>
</evidence>
<keyword evidence="1" id="KW-0805">Transcription regulation</keyword>
<feature type="region of interest" description="Disordered" evidence="5">
    <location>
        <begin position="1"/>
        <end position="26"/>
    </location>
</feature>
<dbReference type="InterPro" id="IPR036271">
    <property type="entry name" value="Tet_transcr_reg_TetR-rel_C_sf"/>
</dbReference>
<dbReference type="InterPro" id="IPR001647">
    <property type="entry name" value="HTH_TetR"/>
</dbReference>
<evidence type="ECO:0000313" key="7">
    <source>
        <dbReference type="EMBL" id="WBM81570.1"/>
    </source>
</evidence>
<dbReference type="InterPro" id="IPR009057">
    <property type="entry name" value="Homeodomain-like_sf"/>
</dbReference>
<reference evidence="7 8" key="1">
    <citation type="submission" date="2021-05" db="EMBL/GenBank/DDBJ databases">
        <authorList>
            <person name="Kumar R."/>
            <person name="Kumar A."/>
            <person name="Mukhia S."/>
        </authorList>
    </citation>
    <scope>NUCLEOTIDE SEQUENCE [LARGE SCALE GENOMIC DNA]</scope>
    <source>
        <strain evidence="7 8">ERMR7:08</strain>
    </source>
</reference>
<dbReference type="Pfam" id="PF00440">
    <property type="entry name" value="TetR_N"/>
    <property type="match status" value="1"/>
</dbReference>
<dbReference type="Gene3D" id="1.10.357.10">
    <property type="entry name" value="Tetracycline Repressor, domain 2"/>
    <property type="match status" value="1"/>
</dbReference>
<dbReference type="SUPFAM" id="SSF48498">
    <property type="entry name" value="Tetracyclin repressor-like, C-terminal domain"/>
    <property type="match status" value="1"/>
</dbReference>
<dbReference type="Proteomes" id="UP001212421">
    <property type="component" value="Chromosome"/>
</dbReference>
<keyword evidence="8" id="KW-1185">Reference proteome</keyword>
<dbReference type="InterPro" id="IPR011075">
    <property type="entry name" value="TetR_C"/>
</dbReference>
<dbReference type="InterPro" id="IPR023772">
    <property type="entry name" value="DNA-bd_HTH_TetR-type_CS"/>
</dbReference>